<dbReference type="RefSeq" id="WP_184858016.1">
    <property type="nucleotide sequence ID" value="NZ_BAAAWY010000037.1"/>
</dbReference>
<dbReference type="Gene3D" id="2.30.110.10">
    <property type="entry name" value="Electron Transport, Fmn-binding Protein, Chain A"/>
    <property type="match status" value="1"/>
</dbReference>
<evidence type="ECO:0000259" key="2">
    <source>
        <dbReference type="Pfam" id="PF01243"/>
    </source>
</evidence>
<dbReference type="GO" id="GO:0070967">
    <property type="term" value="F:coenzyme F420 binding"/>
    <property type="evidence" value="ECO:0007669"/>
    <property type="project" value="TreeGrafter"/>
</dbReference>
<dbReference type="Proteomes" id="UP000585638">
    <property type="component" value="Unassembled WGS sequence"/>
</dbReference>
<dbReference type="PANTHER" id="PTHR35176:SF6">
    <property type="entry name" value="HEME OXYGENASE HI_0854-RELATED"/>
    <property type="match status" value="1"/>
</dbReference>
<reference evidence="3 4" key="1">
    <citation type="submission" date="2020-08" db="EMBL/GenBank/DDBJ databases">
        <title>Sequencing the genomes of 1000 actinobacteria strains.</title>
        <authorList>
            <person name="Klenk H.-P."/>
        </authorList>
    </citation>
    <scope>NUCLEOTIDE SEQUENCE [LARGE SCALE GENOMIC DNA]</scope>
    <source>
        <strain evidence="3 4">DSM 43851</strain>
    </source>
</reference>
<dbReference type="GO" id="GO:0005829">
    <property type="term" value="C:cytosol"/>
    <property type="evidence" value="ECO:0007669"/>
    <property type="project" value="TreeGrafter"/>
</dbReference>
<dbReference type="PANTHER" id="PTHR35176">
    <property type="entry name" value="HEME OXYGENASE HI_0854-RELATED"/>
    <property type="match status" value="1"/>
</dbReference>
<dbReference type="Pfam" id="PF01243">
    <property type="entry name" value="PNPOx_N"/>
    <property type="match status" value="1"/>
</dbReference>
<name>A0A7W9NDG8_9PSEU</name>
<dbReference type="GO" id="GO:0016627">
    <property type="term" value="F:oxidoreductase activity, acting on the CH-CH group of donors"/>
    <property type="evidence" value="ECO:0007669"/>
    <property type="project" value="TreeGrafter"/>
</dbReference>
<keyword evidence="1" id="KW-0560">Oxidoreductase</keyword>
<accession>A0A7W9NDG8</accession>
<protein>
    <submittedName>
        <fullName evidence="3">PPOX class probable F420-dependent enzyme</fullName>
    </submittedName>
</protein>
<feature type="domain" description="Pyridoxamine 5'-phosphate oxidase N-terminal" evidence="2">
    <location>
        <begin position="7"/>
        <end position="105"/>
    </location>
</feature>
<dbReference type="InterPro" id="IPR019920">
    <property type="entry name" value="F420-binding_dom_put"/>
</dbReference>
<comment type="caution">
    <text evidence="3">The sequence shown here is derived from an EMBL/GenBank/DDBJ whole genome shotgun (WGS) entry which is preliminary data.</text>
</comment>
<keyword evidence="4" id="KW-1185">Reference proteome</keyword>
<dbReference type="AlphaFoldDB" id="A0A7W9NDG8"/>
<dbReference type="EMBL" id="JACHIR010000001">
    <property type="protein sequence ID" value="MBB5889252.1"/>
    <property type="molecule type" value="Genomic_DNA"/>
</dbReference>
<gene>
    <name evidence="3" type="ORF">BJ998_000448</name>
</gene>
<dbReference type="InterPro" id="IPR052019">
    <property type="entry name" value="F420H2_bilvrd_red/Heme_oxyg"/>
</dbReference>
<evidence type="ECO:0000313" key="4">
    <source>
        <dbReference type="Proteomes" id="UP000585638"/>
    </source>
</evidence>
<organism evidence="3 4">
    <name type="scientific">Kutzneria kofuensis</name>
    <dbReference type="NCBI Taxonomy" id="103725"/>
    <lineage>
        <taxon>Bacteria</taxon>
        <taxon>Bacillati</taxon>
        <taxon>Actinomycetota</taxon>
        <taxon>Actinomycetes</taxon>
        <taxon>Pseudonocardiales</taxon>
        <taxon>Pseudonocardiaceae</taxon>
        <taxon>Kutzneria</taxon>
    </lineage>
</organism>
<evidence type="ECO:0000256" key="1">
    <source>
        <dbReference type="ARBA" id="ARBA00023002"/>
    </source>
</evidence>
<sequence length="130" mass="14386">MALPDGLLDLLRKPSPCFVATSNPDGSPQLTQTWVDTDGEHVLVNTVEGFQKVRNMRRDPRVALNVADPDNPFRYYRVRGRVVDITADGGAEHIDVLAKRYTGAPYAWYGGRDQVRLIVTIEADDVSGMG</sequence>
<dbReference type="NCBIfam" id="TIGR03618">
    <property type="entry name" value="Rv1155_F420"/>
    <property type="match status" value="1"/>
</dbReference>
<dbReference type="SUPFAM" id="SSF50475">
    <property type="entry name" value="FMN-binding split barrel"/>
    <property type="match status" value="1"/>
</dbReference>
<dbReference type="InterPro" id="IPR012349">
    <property type="entry name" value="Split_barrel_FMN-bd"/>
</dbReference>
<proteinExistence type="predicted"/>
<evidence type="ECO:0000313" key="3">
    <source>
        <dbReference type="EMBL" id="MBB5889252.1"/>
    </source>
</evidence>
<dbReference type="InterPro" id="IPR011576">
    <property type="entry name" value="Pyridox_Oxase_N"/>
</dbReference>